<dbReference type="InterPro" id="IPR009499">
    <property type="entry name" value="AllG-like"/>
</dbReference>
<dbReference type="InterPro" id="IPR024033">
    <property type="entry name" value="OXTCase_su_AllG_h-dom"/>
</dbReference>
<dbReference type="EMBL" id="JAXAFJ010000001">
    <property type="protein sequence ID" value="MDX6804688.1"/>
    <property type="molecule type" value="Genomic_DNA"/>
</dbReference>
<dbReference type="Gene3D" id="1.10.10.660">
    <property type="entry name" value="conserved protein of unknown function from Enterococcus faecalis V583"/>
    <property type="match status" value="1"/>
</dbReference>
<dbReference type="Pfam" id="PF06545">
    <property type="entry name" value="AllG"/>
    <property type="match status" value="1"/>
</dbReference>
<proteinExistence type="predicted"/>
<accession>A0ABU4RKG2</accession>
<sequence length="409" mass="43138">MTSHDRTETANRQGVDAILAVDPIIREPVLARDALGLAEGELGHAGPPFEDAEAPPVVVLNALAGAAVHEGWAGDMDSARRMVLGGEIRLRHNHGLGTVSPMSGVVRPGQRLFRIEDGTTGRCTFATLAEKGRHVLRFGYYNQEVAEGLRFVEGPVADALALALPTNGLRILPLLKRGVDLGDDIHQRNVGGMLSFLAALPDLPGSVRTWLDEHPQHFLNYAMASAKLCLDAARGIEGSSIVTAISRNGLSCGIQLAATGDHWFTAPADLPVGGFFPPFSIADAHGDLGDSAIMETYGLGGCVAHASPELAASMQRTWLDAQEAGARMRSLFVQHSRTISPALAGAEGVGVGLDARRVAASGAGVRIHTGIAHRDGVQGWIGIGVAQAPLECFTKAVDRLDHEVGRRDV</sequence>
<reference evidence="1 2" key="1">
    <citation type="submission" date="2023-11" db="EMBL/GenBank/DDBJ databases">
        <authorList>
            <person name="Bao R."/>
        </authorList>
    </citation>
    <scope>NUCLEOTIDE SEQUENCE [LARGE SCALE GENOMIC DNA]</scope>
    <source>
        <strain evidence="1 2">PJ23</strain>
    </source>
</reference>
<protein>
    <submittedName>
        <fullName evidence="1">DUF1116 domain-containing protein</fullName>
    </submittedName>
</protein>
<dbReference type="RefSeq" id="WP_319842807.1">
    <property type="nucleotide sequence ID" value="NZ_JAXAFJ010000001.1"/>
</dbReference>
<keyword evidence="2" id="KW-1185">Reference proteome</keyword>
<dbReference type="Gene3D" id="3.90.1710.10">
    <property type="entry name" value="Enterococcus faecalis V583 domain"/>
    <property type="match status" value="1"/>
</dbReference>
<organism evidence="1 2">
    <name type="scientific">Terrihabitans rhizophilus</name>
    <dbReference type="NCBI Taxonomy" id="3092662"/>
    <lineage>
        <taxon>Bacteria</taxon>
        <taxon>Pseudomonadati</taxon>
        <taxon>Pseudomonadota</taxon>
        <taxon>Alphaproteobacteria</taxon>
        <taxon>Hyphomicrobiales</taxon>
        <taxon>Terrihabitans</taxon>
    </lineage>
</organism>
<comment type="caution">
    <text evidence="1">The sequence shown here is derived from an EMBL/GenBank/DDBJ whole genome shotgun (WGS) entry which is preliminary data.</text>
</comment>
<name>A0ABU4RKG2_9HYPH</name>
<evidence type="ECO:0000313" key="2">
    <source>
        <dbReference type="Proteomes" id="UP001274321"/>
    </source>
</evidence>
<dbReference type="Proteomes" id="UP001274321">
    <property type="component" value="Unassembled WGS sequence"/>
</dbReference>
<evidence type="ECO:0000313" key="1">
    <source>
        <dbReference type="EMBL" id="MDX6804688.1"/>
    </source>
</evidence>
<dbReference type="Gene3D" id="3.90.1700.10">
    <property type="entry name" value="v583 domain like"/>
    <property type="match status" value="1"/>
</dbReference>
<gene>
    <name evidence="1" type="ORF">SCD90_01315</name>
</gene>